<dbReference type="Proteomes" id="UP000012488">
    <property type="component" value="Chromosome"/>
</dbReference>
<dbReference type="KEGG" id="mmes:MMSR116_05880"/>
<evidence type="ECO:0000313" key="2">
    <source>
        <dbReference type="Proteomes" id="UP000012488"/>
    </source>
</evidence>
<accession>A0A6B9FHF8</accession>
<dbReference type="EMBL" id="CP043538">
    <property type="protein sequence ID" value="QGY01482.1"/>
    <property type="molecule type" value="Genomic_DNA"/>
</dbReference>
<reference evidence="1 2" key="1">
    <citation type="journal article" date="2012" name="Genet. Mol. Biol.">
        <title>Analysis of 16S rRNA and mxaF genes revealing insights into Methylobacterium niche-specific plant association.</title>
        <authorList>
            <person name="Dourado M.N."/>
            <person name="Andreote F.D."/>
            <person name="Dini-Andreote F."/>
            <person name="Conti R."/>
            <person name="Araujo J.M."/>
            <person name="Araujo W.L."/>
        </authorList>
    </citation>
    <scope>NUCLEOTIDE SEQUENCE [LARGE SCALE GENOMIC DNA]</scope>
    <source>
        <strain evidence="1 2">SR1.6/6</strain>
    </source>
</reference>
<name>A0A6B9FHF8_9HYPH</name>
<proteinExistence type="predicted"/>
<reference evidence="1 2" key="2">
    <citation type="journal article" date="2013" name="Genome Announc.">
        <title>Draft Genome Sequence of Methylobacterium mesophilicum Strain SR1.6/6, Isolated from Citrus sinensis.</title>
        <authorList>
            <person name="Marinho Almeida D."/>
            <person name="Dini-Andreote F."/>
            <person name="Camargo Neves A.A."/>
            <person name="Juca Ramos R.T."/>
            <person name="Andreote F.D."/>
            <person name="Carneiro A.R."/>
            <person name="Oliveira de Souza Lima A."/>
            <person name="Caracciolo Gomes de Sa P.H."/>
            <person name="Ribeiro Barbosa M.S."/>
            <person name="Araujo W.L."/>
            <person name="Silva A."/>
        </authorList>
    </citation>
    <scope>NUCLEOTIDE SEQUENCE [LARGE SCALE GENOMIC DNA]</scope>
    <source>
        <strain evidence="1 2">SR1.6/6</strain>
    </source>
</reference>
<sequence length="72" mass="7850">MHAQPHEPPVDIRLTEAEAIALDYYQAARRDGWVALVRAIEDALADLDAAEVRAAGQGRLISHGYARGRLNG</sequence>
<gene>
    <name evidence="1" type="ORF">MMSR116_05880</name>
</gene>
<evidence type="ECO:0000313" key="1">
    <source>
        <dbReference type="EMBL" id="QGY01482.1"/>
    </source>
</evidence>
<organism evidence="1 2">
    <name type="scientific">Methylobacterium mesophilicum SR1.6/6</name>
    <dbReference type="NCBI Taxonomy" id="908290"/>
    <lineage>
        <taxon>Bacteria</taxon>
        <taxon>Pseudomonadati</taxon>
        <taxon>Pseudomonadota</taxon>
        <taxon>Alphaproteobacteria</taxon>
        <taxon>Hyphomicrobiales</taxon>
        <taxon>Methylobacteriaceae</taxon>
        <taxon>Methylobacterium</taxon>
    </lineage>
</organism>
<dbReference type="OrthoDB" id="7999156at2"/>
<dbReference type="AlphaFoldDB" id="A0A6B9FHF8"/>
<protein>
    <submittedName>
        <fullName evidence="1">Uncharacterized protein</fullName>
    </submittedName>
</protein>